<dbReference type="CDD" id="cd02440">
    <property type="entry name" value="AdoMet_MTases"/>
    <property type="match status" value="1"/>
</dbReference>
<dbReference type="SUPFAM" id="SSF51735">
    <property type="entry name" value="NAD(P)-binding Rossmann-fold domains"/>
    <property type="match status" value="1"/>
</dbReference>
<dbReference type="Pfam" id="PF08241">
    <property type="entry name" value="Methyltransf_11"/>
    <property type="match status" value="1"/>
</dbReference>
<accession>A0A1F8FBS3</accession>
<dbReference type="SUPFAM" id="SSF48179">
    <property type="entry name" value="6-phosphogluconate dehydrogenase C-terminal domain-like"/>
    <property type="match status" value="1"/>
</dbReference>
<proteinExistence type="predicted"/>
<dbReference type="SUPFAM" id="SSF53335">
    <property type="entry name" value="S-adenosyl-L-methionine-dependent methyltransferases"/>
    <property type="match status" value="1"/>
</dbReference>
<dbReference type="Gene3D" id="1.10.1040.10">
    <property type="entry name" value="N-(1-d-carboxylethyl)-l-norvaline Dehydrogenase, domain 2"/>
    <property type="match status" value="1"/>
</dbReference>
<evidence type="ECO:0000313" key="4">
    <source>
        <dbReference type="Proteomes" id="UP000177167"/>
    </source>
</evidence>
<dbReference type="EMBL" id="MGJP01000003">
    <property type="protein sequence ID" value="OGN10603.1"/>
    <property type="molecule type" value="Genomic_DNA"/>
</dbReference>
<protein>
    <recommendedName>
        <fullName evidence="5">Methyltransferase type 11 domain-containing protein</fullName>
    </recommendedName>
</protein>
<organism evidence="3 4">
    <name type="scientific">Candidatus Yanofskybacteria bacterium RIFCSPHIGHO2_02_FULL_41_11</name>
    <dbReference type="NCBI Taxonomy" id="1802675"/>
    <lineage>
        <taxon>Bacteria</taxon>
        <taxon>Candidatus Yanofskyibacteriota</taxon>
    </lineage>
</organism>
<dbReference type="PANTHER" id="PTHR43750:SF1">
    <property type="entry name" value="GDP-MANNOSE 6-DEHYDROGENASE"/>
    <property type="match status" value="1"/>
</dbReference>
<dbReference type="InterPro" id="IPR014026">
    <property type="entry name" value="UDP-Glc/GDP-Man_DH_dimer"/>
</dbReference>
<dbReference type="GO" id="GO:0008757">
    <property type="term" value="F:S-adenosylmethionine-dependent methyltransferase activity"/>
    <property type="evidence" value="ECO:0007669"/>
    <property type="project" value="InterPro"/>
</dbReference>
<evidence type="ECO:0000259" key="2">
    <source>
        <dbReference type="Pfam" id="PF08241"/>
    </source>
</evidence>
<dbReference type="InterPro" id="IPR013216">
    <property type="entry name" value="Methyltransf_11"/>
</dbReference>
<dbReference type="InterPro" id="IPR029063">
    <property type="entry name" value="SAM-dependent_MTases_sf"/>
</dbReference>
<gene>
    <name evidence="3" type="ORF">A3J46_05335</name>
</gene>
<reference evidence="3 4" key="1">
    <citation type="journal article" date="2016" name="Nat. Commun.">
        <title>Thousands of microbial genomes shed light on interconnected biogeochemical processes in an aquifer system.</title>
        <authorList>
            <person name="Anantharaman K."/>
            <person name="Brown C.T."/>
            <person name="Hug L.A."/>
            <person name="Sharon I."/>
            <person name="Castelle C.J."/>
            <person name="Probst A.J."/>
            <person name="Thomas B.C."/>
            <person name="Singh A."/>
            <person name="Wilkins M.J."/>
            <person name="Karaoz U."/>
            <person name="Brodie E.L."/>
            <person name="Williams K.H."/>
            <person name="Hubbard S.S."/>
            <person name="Banfield J.F."/>
        </authorList>
    </citation>
    <scope>NUCLEOTIDE SEQUENCE [LARGE SCALE GENOMIC DNA]</scope>
</reference>
<evidence type="ECO:0000259" key="1">
    <source>
        <dbReference type="Pfam" id="PF00984"/>
    </source>
</evidence>
<dbReference type="InterPro" id="IPR036291">
    <property type="entry name" value="NAD(P)-bd_dom_sf"/>
</dbReference>
<dbReference type="PANTHER" id="PTHR43750">
    <property type="entry name" value="UDP-GLUCOSE 6-DEHYDROGENASE TUAD"/>
    <property type="match status" value="1"/>
</dbReference>
<dbReference type="AlphaFoldDB" id="A0A1F8FBS3"/>
<comment type="caution">
    <text evidence="3">The sequence shown here is derived from an EMBL/GenBank/DDBJ whole genome shotgun (WGS) entry which is preliminary data.</text>
</comment>
<name>A0A1F8FBS3_9BACT</name>
<dbReference type="GO" id="GO:0051287">
    <property type="term" value="F:NAD binding"/>
    <property type="evidence" value="ECO:0007669"/>
    <property type="project" value="InterPro"/>
</dbReference>
<dbReference type="Gene3D" id="3.40.50.150">
    <property type="entry name" value="Vaccinia Virus protein VP39"/>
    <property type="match status" value="1"/>
</dbReference>
<dbReference type="Gene3D" id="3.40.50.720">
    <property type="entry name" value="NAD(P)-binding Rossmann-like Domain"/>
    <property type="match status" value="1"/>
</dbReference>
<sequence length="547" mass="62297">MTSKKEKIVIVGYGWVGQANAVALKAMGYPVFYYDVNVPPRYYGDFDRYYAGIKKLENPLDEEGDNTFYLVCVGDKVSPEGEQDINFIEKALVSVNQAKGRIILRSTVLPQHLSKLDFDYYLPEFLHEKRGVEECLRPYYFVVGARRAIKNLPDFLMEWKQNAHRTFEGTVEQASYIKYLSNLWNALRITFVNELGDVMIDSGLVNAKEAQRALDFLFEKKIYLRYGKAFSGHCLPKDSLAFVRAHSQNQPPYILKAISLSNDFHQKLESRLDGLVEWSSPWEYQSYVSDSTDAVKFLLRRLLKSRSAAGIRKIAKPVVNPLINKIWGKNNLLDVKKTWNKLAKKNAMYFVNIGTPSGKKVSDLELRQTGKVDYEKDILNDGLIGQYVQDTKSSSVLDIGAGVARTTEHMASGFGKVFGIDISEEMIQVAQNRIKGIPNITLNVNDGQSVPFPDDYFDLIYSQAVFRFLPNIDSAASYLKEIKRTLKPNGIAKLQFRTGGSPRKWEWVYGISFEPEEVAELARSVNLRVLKQQVDGVRNLWIWLAKN</sequence>
<dbReference type="GO" id="GO:0016616">
    <property type="term" value="F:oxidoreductase activity, acting on the CH-OH group of donors, NAD or NADP as acceptor"/>
    <property type="evidence" value="ECO:0007669"/>
    <property type="project" value="InterPro"/>
</dbReference>
<dbReference type="InterPro" id="IPR013328">
    <property type="entry name" value="6PGD_dom2"/>
</dbReference>
<feature type="domain" description="UDP-glucose/GDP-mannose dehydrogenase dimerisation" evidence="1">
    <location>
        <begin position="173"/>
        <end position="263"/>
    </location>
</feature>
<dbReference type="InterPro" id="IPR008927">
    <property type="entry name" value="6-PGluconate_DH-like_C_sf"/>
</dbReference>
<evidence type="ECO:0000313" key="3">
    <source>
        <dbReference type="EMBL" id="OGN10603.1"/>
    </source>
</evidence>
<evidence type="ECO:0008006" key="5">
    <source>
        <dbReference type="Google" id="ProtNLM"/>
    </source>
</evidence>
<dbReference type="Proteomes" id="UP000177167">
    <property type="component" value="Unassembled WGS sequence"/>
</dbReference>
<dbReference type="Pfam" id="PF00984">
    <property type="entry name" value="UDPG_MGDP_dh"/>
    <property type="match status" value="1"/>
</dbReference>
<feature type="domain" description="Methyltransferase type 11" evidence="2">
    <location>
        <begin position="397"/>
        <end position="491"/>
    </location>
</feature>